<comment type="caution">
    <text evidence="1">The sequence shown here is derived from an EMBL/GenBank/DDBJ whole genome shotgun (WGS) entry which is preliminary data.</text>
</comment>
<evidence type="ECO:0000313" key="1">
    <source>
        <dbReference type="EMBL" id="MBU2949213.1"/>
    </source>
</evidence>
<dbReference type="Proteomes" id="UP001647509">
    <property type="component" value="Unassembled WGS sequence"/>
</dbReference>
<gene>
    <name evidence="1" type="ORF">KO493_00675</name>
</gene>
<evidence type="ECO:0000313" key="2">
    <source>
        <dbReference type="Proteomes" id="UP001647509"/>
    </source>
</evidence>
<protein>
    <submittedName>
        <fullName evidence="1">Uncharacterized protein</fullName>
    </submittedName>
</protein>
<name>A0ACC5U4I1_9FLAO</name>
<keyword evidence="2" id="KW-1185">Reference proteome</keyword>
<sequence length="69" mass="7899">MLAPHIALYVSNKEDKGQVIESIQNGDLDINFSKLNGALFSEITLNKFIQEEVRHEQFDVETIHKNSLK</sequence>
<reference evidence="1" key="1">
    <citation type="submission" date="2021-05" db="EMBL/GenBank/DDBJ databases">
        <title>Draft genomes of bacteria isolated from model marine particles.</title>
        <authorList>
            <person name="Datta M.S."/>
            <person name="Schwartzman J.A."/>
            <person name="Enke T.N."/>
            <person name="Saavedra J."/>
            <person name="Cermak N."/>
            <person name="Cordero O.X."/>
        </authorList>
    </citation>
    <scope>NUCLEOTIDE SEQUENCE</scope>
    <source>
        <strain evidence="1">I2M19</strain>
    </source>
</reference>
<accession>A0ACC5U4I1</accession>
<organism evidence="1 2">
    <name type="scientific">Pseudotamlana agarivorans</name>
    <dbReference type="NCBI Taxonomy" id="481183"/>
    <lineage>
        <taxon>Bacteria</taxon>
        <taxon>Pseudomonadati</taxon>
        <taxon>Bacteroidota</taxon>
        <taxon>Flavobacteriia</taxon>
        <taxon>Flavobacteriales</taxon>
        <taxon>Flavobacteriaceae</taxon>
        <taxon>Pseudotamlana</taxon>
    </lineage>
</organism>
<dbReference type="EMBL" id="JAHKPD010000003">
    <property type="protein sequence ID" value="MBU2949213.1"/>
    <property type="molecule type" value="Genomic_DNA"/>
</dbReference>
<proteinExistence type="predicted"/>